<evidence type="ECO:0000313" key="1">
    <source>
        <dbReference type="EMBL" id="RUP51988.1"/>
    </source>
</evidence>
<dbReference type="OrthoDB" id="408373at2759"/>
<name>A0A433DM72_9FUNG</name>
<comment type="caution">
    <text evidence="1">The sequence shown here is derived from an EMBL/GenBank/DDBJ whole genome shotgun (WGS) entry which is preliminary data.</text>
</comment>
<dbReference type="InterPro" id="IPR029058">
    <property type="entry name" value="AB_hydrolase_fold"/>
</dbReference>
<dbReference type="Pfam" id="PF00561">
    <property type="entry name" value="Abhydrolase_1"/>
    <property type="match status" value="1"/>
</dbReference>
<dbReference type="EMBL" id="RBNI01000289">
    <property type="protein sequence ID" value="RUP51988.1"/>
    <property type="molecule type" value="Genomic_DNA"/>
</dbReference>
<dbReference type="GO" id="GO:0016787">
    <property type="term" value="F:hydrolase activity"/>
    <property type="evidence" value="ECO:0007669"/>
    <property type="project" value="UniProtKB-KW"/>
</dbReference>
<dbReference type="Proteomes" id="UP000268093">
    <property type="component" value="Unassembled WGS sequence"/>
</dbReference>
<dbReference type="PANTHER" id="PTHR43689:SF8">
    <property type="entry name" value="ALPHA_BETA-HYDROLASES SUPERFAMILY PROTEIN"/>
    <property type="match status" value="1"/>
</dbReference>
<evidence type="ECO:0000313" key="2">
    <source>
        <dbReference type="Proteomes" id="UP000268093"/>
    </source>
</evidence>
<dbReference type="PANTHER" id="PTHR43689">
    <property type="entry name" value="HYDROLASE"/>
    <property type="match status" value="1"/>
</dbReference>
<dbReference type="AlphaFoldDB" id="A0A433DM72"/>
<sequence length="331" mass="36483">MLDETPVTIRELADPDSQFVRVQGILVHYKLAQPILSPTTPTPSSPKVILLLHGFFSNLNSFSEILQPLADATGHQVIAYDRLGFGLTERPLVFPLDGANYSSNSSDPSAIIRANPWTFPASVHLSFALLDALYITHDVIIVGNSAGGDLATHTYLAYKSRVISLILLSAALSGAPPKILRTISSSAPTLWLIRKFLSKAIPFKKQYYDKRMAKLPAMIEKYRKPLRVPEFWLGFGLVSKYGNVGGITKVIGELTEVDLLLVTGEQDALAPVRQLVSFHAELVALRRQREQKLTTARVELALIPLCGHAAQEEKPVELLDILVPFINRTIV</sequence>
<dbReference type="InterPro" id="IPR000639">
    <property type="entry name" value="Epox_hydrolase-like"/>
</dbReference>
<dbReference type="InterPro" id="IPR000073">
    <property type="entry name" value="AB_hydrolase_1"/>
</dbReference>
<dbReference type="PRINTS" id="PR00412">
    <property type="entry name" value="EPOXHYDRLASE"/>
</dbReference>
<accession>A0A433DM72</accession>
<keyword evidence="2" id="KW-1185">Reference proteome</keyword>
<organism evidence="1 2">
    <name type="scientific">Jimgerdemannia flammicorona</name>
    <dbReference type="NCBI Taxonomy" id="994334"/>
    <lineage>
        <taxon>Eukaryota</taxon>
        <taxon>Fungi</taxon>
        <taxon>Fungi incertae sedis</taxon>
        <taxon>Mucoromycota</taxon>
        <taxon>Mucoromycotina</taxon>
        <taxon>Endogonomycetes</taxon>
        <taxon>Endogonales</taxon>
        <taxon>Endogonaceae</taxon>
        <taxon>Jimgerdemannia</taxon>
    </lineage>
</organism>
<dbReference type="Gene3D" id="3.40.50.1820">
    <property type="entry name" value="alpha/beta hydrolase"/>
    <property type="match status" value="1"/>
</dbReference>
<reference evidence="1 2" key="1">
    <citation type="journal article" date="2018" name="New Phytol.">
        <title>Phylogenomics of Endogonaceae and evolution of mycorrhizas within Mucoromycota.</title>
        <authorList>
            <person name="Chang Y."/>
            <person name="Desiro A."/>
            <person name="Na H."/>
            <person name="Sandor L."/>
            <person name="Lipzen A."/>
            <person name="Clum A."/>
            <person name="Barry K."/>
            <person name="Grigoriev I.V."/>
            <person name="Martin F.M."/>
            <person name="Stajich J.E."/>
            <person name="Smith M.E."/>
            <person name="Bonito G."/>
            <person name="Spatafora J.W."/>
        </authorList>
    </citation>
    <scope>NUCLEOTIDE SEQUENCE [LARGE SCALE GENOMIC DNA]</scope>
    <source>
        <strain evidence="1 2">GMNB39</strain>
    </source>
</reference>
<protein>
    <submittedName>
        <fullName evidence="1">Alpha/Beta hydrolase protein</fullName>
    </submittedName>
</protein>
<proteinExistence type="predicted"/>
<dbReference type="SUPFAM" id="SSF53474">
    <property type="entry name" value="alpha/beta-Hydrolases"/>
    <property type="match status" value="1"/>
</dbReference>
<gene>
    <name evidence="1" type="ORF">BC936DRAFT_143844</name>
</gene>
<keyword evidence="1" id="KW-0378">Hydrolase</keyword>